<sequence length="167" mass="18871">MYELDKHESLWHIWTSSDDAVMMSGATILSELARNNCSRSALVKPNILNQILRLVSPSKSLSVTSAYLKALALLAGYDDTRSAILESNFLDSVGKILSSGDPSVILVTVETLFKLSVNDDKKRDYVNQLMERIQSTDKQTWSSCFNGLKFLANQGKHRLYYYPHRHL</sequence>
<gene>
    <name evidence="1" type="ORF">PILCRDRAFT_491176</name>
</gene>
<evidence type="ECO:0000313" key="2">
    <source>
        <dbReference type="Proteomes" id="UP000054166"/>
    </source>
</evidence>
<dbReference type="InParanoid" id="A0A0C3FRP1"/>
<protein>
    <submittedName>
        <fullName evidence="1">Uncharacterized protein</fullName>
    </submittedName>
</protein>
<reference evidence="2" key="2">
    <citation type="submission" date="2015-01" db="EMBL/GenBank/DDBJ databases">
        <title>Evolutionary Origins and Diversification of the Mycorrhizal Mutualists.</title>
        <authorList>
            <consortium name="DOE Joint Genome Institute"/>
            <consortium name="Mycorrhizal Genomics Consortium"/>
            <person name="Kohler A."/>
            <person name="Kuo A."/>
            <person name="Nagy L.G."/>
            <person name="Floudas D."/>
            <person name="Copeland A."/>
            <person name="Barry K.W."/>
            <person name="Cichocki N."/>
            <person name="Veneault-Fourrey C."/>
            <person name="LaButti K."/>
            <person name="Lindquist E.A."/>
            <person name="Lipzen A."/>
            <person name="Lundell T."/>
            <person name="Morin E."/>
            <person name="Murat C."/>
            <person name="Riley R."/>
            <person name="Ohm R."/>
            <person name="Sun H."/>
            <person name="Tunlid A."/>
            <person name="Henrissat B."/>
            <person name="Grigoriev I.V."/>
            <person name="Hibbett D.S."/>
            <person name="Martin F."/>
        </authorList>
    </citation>
    <scope>NUCLEOTIDE SEQUENCE [LARGE SCALE GENOMIC DNA]</scope>
    <source>
        <strain evidence="2">F 1598</strain>
    </source>
</reference>
<proteinExistence type="predicted"/>
<dbReference type="InterPro" id="IPR016024">
    <property type="entry name" value="ARM-type_fold"/>
</dbReference>
<dbReference type="EMBL" id="KN832997">
    <property type="protein sequence ID" value="KIM81806.1"/>
    <property type="molecule type" value="Genomic_DNA"/>
</dbReference>
<dbReference type="SUPFAM" id="SSF48371">
    <property type="entry name" value="ARM repeat"/>
    <property type="match status" value="1"/>
</dbReference>
<dbReference type="Gene3D" id="1.25.10.10">
    <property type="entry name" value="Leucine-rich Repeat Variant"/>
    <property type="match status" value="1"/>
</dbReference>
<accession>A0A0C3FRP1</accession>
<evidence type="ECO:0000313" key="1">
    <source>
        <dbReference type="EMBL" id="KIM81806.1"/>
    </source>
</evidence>
<dbReference type="AlphaFoldDB" id="A0A0C3FRP1"/>
<dbReference type="InterPro" id="IPR011989">
    <property type="entry name" value="ARM-like"/>
</dbReference>
<dbReference type="HOGENOM" id="CLU_1595172_0_0_1"/>
<name>A0A0C3FRP1_PILCF</name>
<organism evidence="1 2">
    <name type="scientific">Piloderma croceum (strain F 1598)</name>
    <dbReference type="NCBI Taxonomy" id="765440"/>
    <lineage>
        <taxon>Eukaryota</taxon>
        <taxon>Fungi</taxon>
        <taxon>Dikarya</taxon>
        <taxon>Basidiomycota</taxon>
        <taxon>Agaricomycotina</taxon>
        <taxon>Agaricomycetes</taxon>
        <taxon>Agaricomycetidae</taxon>
        <taxon>Atheliales</taxon>
        <taxon>Atheliaceae</taxon>
        <taxon>Piloderma</taxon>
    </lineage>
</organism>
<reference evidence="1 2" key="1">
    <citation type="submission" date="2014-04" db="EMBL/GenBank/DDBJ databases">
        <authorList>
            <consortium name="DOE Joint Genome Institute"/>
            <person name="Kuo A."/>
            <person name="Tarkka M."/>
            <person name="Buscot F."/>
            <person name="Kohler A."/>
            <person name="Nagy L.G."/>
            <person name="Floudas D."/>
            <person name="Copeland A."/>
            <person name="Barry K.W."/>
            <person name="Cichocki N."/>
            <person name="Veneault-Fourrey C."/>
            <person name="LaButti K."/>
            <person name="Lindquist E.A."/>
            <person name="Lipzen A."/>
            <person name="Lundell T."/>
            <person name="Morin E."/>
            <person name="Murat C."/>
            <person name="Sun H."/>
            <person name="Tunlid A."/>
            <person name="Henrissat B."/>
            <person name="Grigoriev I.V."/>
            <person name="Hibbett D.S."/>
            <person name="Martin F."/>
            <person name="Nordberg H.P."/>
            <person name="Cantor M.N."/>
            <person name="Hua S.X."/>
        </authorList>
    </citation>
    <scope>NUCLEOTIDE SEQUENCE [LARGE SCALE GENOMIC DNA]</scope>
    <source>
        <strain evidence="1 2">F 1598</strain>
    </source>
</reference>
<dbReference type="Proteomes" id="UP000054166">
    <property type="component" value="Unassembled WGS sequence"/>
</dbReference>
<keyword evidence="2" id="KW-1185">Reference proteome</keyword>